<sequence length="376" mass="42500">MTTTYWLVSLPLLGTSAEEQFGTLRRHTSGANELSTNVRVRVPELRVGTLDSLLALSDDLVKTCALAESTLDKVRRQHVDLTSTSDRSTGRELTIDGESVEKFLTTFEWDEGKHPCRRALRETVEKLSERLGRIEDEFKLKCGQLSTSRNHLNSLGRRTGGGVNSKDLSELINPADLVESENLTTLVVQVPKMRTEDWVSNYETLSNFVVPRSSKVLYAEGDTELRTVVLFRRVVDAFINAAREIGCTAREYSHDPEASRAAKDQKDALEREFAERKESLTEWCEISYGEIFSTMMHLCTVRIFVESILRYGLPPDFQTVLMRPNMKNATKLRKVLNQEFGKDASSHWDDDGGGDEERTGLNAEDMYSYVSLTLKV</sequence>
<evidence type="ECO:0000256" key="2">
    <source>
        <dbReference type="ARBA" id="ARBA00022448"/>
    </source>
</evidence>
<dbReference type="EMBL" id="CAID01000007">
    <property type="protein sequence ID" value="CAL54674.1"/>
    <property type="molecule type" value="Genomic_DNA"/>
</dbReference>
<evidence type="ECO:0000256" key="4">
    <source>
        <dbReference type="ARBA" id="ARBA00023065"/>
    </source>
</evidence>
<dbReference type="FunCoup" id="Q014K5">
    <property type="interactions" value="1175"/>
</dbReference>
<dbReference type="Gene3D" id="3.30.70.100">
    <property type="match status" value="1"/>
</dbReference>
<reference evidence="6 8" key="1">
    <citation type="journal article" date="2006" name="Proc. Natl. Acad. Sci. U.S.A.">
        <title>Genome analysis of the smallest free-living eukaryote Ostreococcus tauri unveils many unique features.</title>
        <authorList>
            <person name="Derelle E."/>
            <person name="Ferraz C."/>
            <person name="Rombauts S."/>
            <person name="Rouze P."/>
            <person name="Worden A.Z."/>
            <person name="Robbens S."/>
            <person name="Partensky F."/>
            <person name="Degroeve S."/>
            <person name="Echeynie S."/>
            <person name="Cooke R."/>
            <person name="Saeys Y."/>
            <person name="Wuyts J."/>
            <person name="Jabbari K."/>
            <person name="Bowler C."/>
            <person name="Panaud O."/>
            <person name="Piegu B."/>
            <person name="Ball S.G."/>
            <person name="Ral J.-P."/>
            <person name="Bouget F.-Y."/>
            <person name="Piganeau G."/>
            <person name="De Baets B."/>
            <person name="Picard A."/>
            <person name="Delseny M."/>
            <person name="Demaille J."/>
            <person name="Van de Peer Y."/>
            <person name="Moreau H."/>
        </authorList>
    </citation>
    <scope>NUCLEOTIDE SEQUENCE [LARGE SCALE GENOMIC DNA]</scope>
    <source>
        <strain evidence="6 8">OTTH0595</strain>
    </source>
</reference>
<evidence type="ECO:0000313" key="8">
    <source>
        <dbReference type="Proteomes" id="UP000009170"/>
    </source>
</evidence>
<keyword evidence="4 5" id="KW-0406">Ion transport</keyword>
<reference evidence="6" key="2">
    <citation type="journal article" date="2014" name="BMC Genomics">
        <title>An improved genome of the model marine alga Ostreococcus tauri unfolds by assessing Illumina de novo assemblies.</title>
        <authorList>
            <person name="Blanc-Mathieu R."/>
            <person name="Verhelst B."/>
            <person name="Derelle E."/>
            <person name="Rombauts S."/>
            <person name="Bouget F.Y."/>
            <person name="Carre I."/>
            <person name="Chateau A."/>
            <person name="Eyre-Walker A."/>
            <person name="Grimsley N."/>
            <person name="Moreau H."/>
            <person name="Piegu B."/>
            <person name="Rivals E."/>
            <person name="Schackwitz W."/>
            <person name="Van de Peer Y."/>
            <person name="Piganeau G."/>
        </authorList>
    </citation>
    <scope>NUCLEOTIDE SEQUENCE</scope>
    <source>
        <strain evidence="6">RCC4221</strain>
    </source>
</reference>
<comment type="function">
    <text evidence="5">Subunit of the V1 complex of vacuolar(H+)-ATPase (V-ATPase), a multisubunit enzyme composed of a peripheral complex (V1) that hydrolyzes ATP and a membrane integral complex (V0) that translocates protons. V-ATPase is responsible for acidifying and maintaining the pH of intracellular compartments and in some cell types, is targeted to the plasma membrane, where it is responsible for acidifying the extracellular environment. Subunit C is necessary for the assembly of the catalytic sector of the enzyme and is likely to have a specific function in its catalytic activity.</text>
</comment>
<dbReference type="STRING" id="70448.Q014K5"/>
<proteinExistence type="inferred from homology"/>
<protein>
    <recommendedName>
        <fullName evidence="5">V-type proton ATPase subunit C</fullName>
    </recommendedName>
</protein>
<evidence type="ECO:0000313" key="7">
    <source>
        <dbReference type="EMBL" id="OUS47236.1"/>
    </source>
</evidence>
<evidence type="ECO:0000256" key="1">
    <source>
        <dbReference type="ARBA" id="ARBA00006138"/>
    </source>
</evidence>
<keyword evidence="8" id="KW-1185">Reference proteome</keyword>
<keyword evidence="2 5" id="KW-0813">Transport</keyword>
<comment type="subunit">
    <text evidence="5">V-ATPase is a heteromultimeric enzyme composed of a peripheral catalytic V1 complex (components A to H) attached to an integral membrane V0 proton pore complex.</text>
</comment>
<dbReference type="InParanoid" id="Q014K5"/>
<dbReference type="SUPFAM" id="SSF118203">
    <property type="entry name" value="Vacuolar ATP synthase subunit C"/>
    <property type="match status" value="1"/>
</dbReference>
<gene>
    <name evidence="7" type="ORF">BE221DRAFT_72005</name>
    <name evidence="6" type="ORF">OT_ostta07g04140</name>
</gene>
<dbReference type="InterPro" id="IPR004907">
    <property type="entry name" value="ATPase_V1-cplx_csu"/>
</dbReference>
<evidence type="ECO:0000256" key="3">
    <source>
        <dbReference type="ARBA" id="ARBA00022781"/>
    </source>
</evidence>
<dbReference type="CDD" id="cd14785">
    <property type="entry name" value="V-ATPase_C"/>
    <property type="match status" value="1"/>
</dbReference>
<accession>Q014K5</accession>
<reference evidence="7" key="3">
    <citation type="submission" date="2017-04" db="EMBL/GenBank/DDBJ databases">
        <title>Population genomics of picophytoplankton unveils novel chromosome hypervariability.</title>
        <authorList>
            <consortium name="DOE Joint Genome Institute"/>
            <person name="Blanc-Mathieu R."/>
            <person name="Krasovec M."/>
            <person name="Hebrard M."/>
            <person name="Yau S."/>
            <person name="Desgranges E."/>
            <person name="Martin J."/>
            <person name="Schackwitz W."/>
            <person name="Kuo A."/>
            <person name="Salin G."/>
            <person name="Donnadieu C."/>
            <person name="Desdevises Y."/>
            <person name="Sanchez-Ferandin S."/>
            <person name="Moreau H."/>
            <person name="Rivals E."/>
            <person name="Grigoriev I.V."/>
            <person name="Grimsley N."/>
            <person name="Eyre-Walker A."/>
            <person name="Piganeau G."/>
        </authorList>
    </citation>
    <scope>NUCLEOTIDE SEQUENCE [LARGE SCALE GENOMIC DNA]</scope>
    <source>
        <strain evidence="7">RCC 1115</strain>
    </source>
</reference>
<dbReference type="AlphaFoldDB" id="Q014K5"/>
<dbReference type="PANTHER" id="PTHR10137:SF0">
    <property type="entry name" value="V-TYPE PROTON ATPASE SUBUNIT C"/>
    <property type="match status" value="1"/>
</dbReference>
<evidence type="ECO:0000313" key="6">
    <source>
        <dbReference type="EMBL" id="CAL54674.1"/>
    </source>
</evidence>
<dbReference type="OrthoDB" id="6605928at2759"/>
<dbReference type="GeneID" id="9836910"/>
<dbReference type="RefSeq" id="XP_003080507.1">
    <property type="nucleotide sequence ID" value="XM_003080459.1"/>
</dbReference>
<dbReference type="Gene3D" id="1.20.1460.10">
    <property type="entry name" value="subunit c (vma5p) of the yeast v-atpase, domain 2"/>
    <property type="match status" value="1"/>
</dbReference>
<dbReference type="Pfam" id="PF03223">
    <property type="entry name" value="V-ATPase_C"/>
    <property type="match status" value="1"/>
</dbReference>
<dbReference type="GO" id="GO:0000221">
    <property type="term" value="C:vacuolar proton-transporting V-type ATPase, V1 domain"/>
    <property type="evidence" value="ECO:0007669"/>
    <property type="project" value="TreeGrafter"/>
</dbReference>
<evidence type="ECO:0000256" key="5">
    <source>
        <dbReference type="RuleBase" id="RU364010"/>
    </source>
</evidence>
<accession>A0A1Y5ICK1</accession>
<dbReference type="GO" id="GO:0046961">
    <property type="term" value="F:proton-transporting ATPase activity, rotational mechanism"/>
    <property type="evidence" value="ECO:0007669"/>
    <property type="project" value="InterPro"/>
</dbReference>
<dbReference type="Proteomes" id="UP000009170">
    <property type="component" value="Unassembled WGS sequence"/>
</dbReference>
<name>Q014K5_OSTTA</name>
<dbReference type="KEGG" id="ota:OT_ostta07g04140"/>
<dbReference type="OMA" id="SEGFIAW"/>
<comment type="similarity">
    <text evidence="1 5">Belongs to the V-ATPase C subunit family.</text>
</comment>
<dbReference type="Gene3D" id="3.30.70.1180">
    <property type="entry name" value="Vacuolar atp synthase subunit c, domain 1"/>
    <property type="match status" value="1"/>
</dbReference>
<dbReference type="EMBL" id="KZ155778">
    <property type="protein sequence ID" value="OUS47236.1"/>
    <property type="molecule type" value="Genomic_DNA"/>
</dbReference>
<accession>A0A454XX10</accession>
<organism evidence="6 8">
    <name type="scientific">Ostreococcus tauri</name>
    <name type="common">Marine green alga</name>
    <dbReference type="NCBI Taxonomy" id="70448"/>
    <lineage>
        <taxon>Eukaryota</taxon>
        <taxon>Viridiplantae</taxon>
        <taxon>Chlorophyta</taxon>
        <taxon>Mamiellophyceae</taxon>
        <taxon>Mamiellales</taxon>
        <taxon>Bathycoccaceae</taxon>
        <taxon>Ostreococcus</taxon>
    </lineage>
</organism>
<keyword evidence="3 5" id="KW-0375">Hydrogen ion transport</keyword>
<dbReference type="InterPro" id="IPR036132">
    <property type="entry name" value="Vac_ATP_synth_c_sf"/>
</dbReference>
<dbReference type="Proteomes" id="UP000195557">
    <property type="component" value="Unassembled WGS sequence"/>
</dbReference>
<dbReference type="PANTHER" id="PTHR10137">
    <property type="entry name" value="V-TYPE PROTON ATPASE SUBUNIT C"/>
    <property type="match status" value="1"/>
</dbReference>